<feature type="transmembrane region" description="Helical" evidence="13">
    <location>
        <begin position="229"/>
        <end position="248"/>
    </location>
</feature>
<dbReference type="PANTHER" id="PTHR47348">
    <property type="entry name" value="MEIOTICALLY UP-REGULATED GENE 190 PROTEIN"/>
    <property type="match status" value="1"/>
</dbReference>
<dbReference type="Gene3D" id="2.60.40.150">
    <property type="entry name" value="C2 domain"/>
    <property type="match status" value="2"/>
</dbReference>
<evidence type="ECO:0000313" key="16">
    <source>
        <dbReference type="EMBL" id="CEH16036.1"/>
    </source>
</evidence>
<dbReference type="GO" id="GO:0006869">
    <property type="term" value="P:lipid transport"/>
    <property type="evidence" value="ECO:0007669"/>
    <property type="project" value="UniProtKB-KW"/>
</dbReference>
<keyword evidence="3" id="KW-0597">Phosphoprotein</keyword>
<feature type="transmembrane region" description="Helical" evidence="13">
    <location>
        <begin position="201"/>
        <end position="223"/>
    </location>
</feature>
<evidence type="ECO:0000256" key="11">
    <source>
        <dbReference type="SAM" id="Coils"/>
    </source>
</evidence>
<dbReference type="Pfam" id="PF25669">
    <property type="entry name" value="SMP_MUG190-like"/>
    <property type="match status" value="1"/>
</dbReference>
<keyword evidence="8" id="KW-0445">Lipid transport</keyword>
<evidence type="ECO:0000259" key="15">
    <source>
        <dbReference type="PROSITE" id="PS51847"/>
    </source>
</evidence>
<dbReference type="OrthoDB" id="419768at2759"/>
<evidence type="ECO:0000313" key="17">
    <source>
        <dbReference type="Proteomes" id="UP000054845"/>
    </source>
</evidence>
<dbReference type="SUPFAM" id="SSF49562">
    <property type="entry name" value="C2 domain (Calcium/lipid-binding domain, CaLB)"/>
    <property type="match status" value="2"/>
</dbReference>
<evidence type="ECO:0000256" key="12">
    <source>
        <dbReference type="SAM" id="MobiDB-lite"/>
    </source>
</evidence>
<evidence type="ECO:0000256" key="8">
    <source>
        <dbReference type="ARBA" id="ARBA00023055"/>
    </source>
</evidence>
<keyword evidence="2" id="KW-0813">Transport</keyword>
<dbReference type="STRING" id="401625.A0A0P1BIE8"/>
<evidence type="ECO:0000256" key="6">
    <source>
        <dbReference type="ARBA" id="ARBA00022824"/>
    </source>
</evidence>
<evidence type="ECO:0000256" key="9">
    <source>
        <dbReference type="ARBA" id="ARBA00023121"/>
    </source>
</evidence>
<keyword evidence="10 13" id="KW-0472">Membrane</keyword>
<dbReference type="CDD" id="cd04052">
    <property type="entry name" value="C2B_Tricalbin-like"/>
    <property type="match status" value="1"/>
</dbReference>
<sequence length="1151" mass="125599">MTTQHHVGEGYSQRNPVPTIERFRQEEEARERAAAANATQTAQSAAEEAAPSKQVPPPVPVKEEKSTPENDPAVDKGAAGSGSGGGADEKERLKRAAQPPQEKPTDFVAKGKRRVKDPTTGADVEIEDQKPFNLHPDQLESKKPSAKANSFSGRLPTSADAYCTLLTAPIGAPPTNVLLQPFPAPLDSEGLAKLRGNFRNLGIALGVAMSVVWFMTAFGAGYWRFFVRSILIGGVGLGGGAVLGLAANKIETDLKQVRAQMATQRGQGFSPKEPCLPEGVEWINAVIATVWKQIDPAIFATLADTIEDVMQASLPGFIEAVKISDLTHGDADSALRFTHFRALADKQGDREYPREEWIDQGKKPSPSADDKSGEKPKPVENDADGDGIADEDESGDFLNLEVGFVLMKRPDQKAKAASLQISFFLGALNLFRFPFNVWAEVTGLSGVVRLRVQFVAAAPFVRNVTISLMGVPDVAVNVVPGSRALPNVLDLPMVSGFVKSAIAAACAEYCAPKSLTMNVGDMLAGAPANSDVDAVGVLVVHIQRGVDLSAQDASGSSDPYVIVSLAKFGKPLYSSRIIFEDLNPNFNEYAFVPVTLDDLRNNEVLSIQLWDSDQRTADDIVGRISRDVRGLTKGETKNRMVDYEDPLKGFEEADKMQGSLKWRGGWFEKKEFDRLLFEQAEARRKEKMTEVEKKAKEAEVKAAQEKAKKEGKAVEDTELTALNTPPSPEYPTGVLQIVVHHIVGLEEREVEKGVSGKARESGASGQDVEEKDLELRLPSGYIELAIDDSIVYKTRTKMATNMPIFEAKTENVVRDWTKSEVRLIVRDARTRELDPIMGIAQINLKEVFENESSVQRYFAISDGIGYGKIQATLIWRSIKLKEDIPVSLLGADTATVELLSAISIDVDEEHESLRNQKISVTTGDVTQKLSAIRKQEGLSIGDDEAENGALARLPVYDRHASTLAFSFGGGIKLGPFGGKVDAVAVVSLLDLEDEEIYELDIPLLAGDKLGTLARNHIDDWTLETHKAQEIGKLKVKIRVDPGLDGNHAAVAKGQVRRHEQEVYERLVGMPETAEKNAHADDDGVIDRKEQKAIDRAKTDALHARHRGAYGYAPVRTGAWAKQGVKDRVRRYSLKLRGKDTKERQVASETGA</sequence>
<keyword evidence="6" id="KW-0256">Endoplasmic reticulum</keyword>
<evidence type="ECO:0000256" key="13">
    <source>
        <dbReference type="SAM" id="Phobius"/>
    </source>
</evidence>
<dbReference type="CDD" id="cd21676">
    <property type="entry name" value="SMP_Mug190"/>
    <property type="match status" value="1"/>
</dbReference>
<dbReference type="SMART" id="SM00239">
    <property type="entry name" value="C2"/>
    <property type="match status" value="2"/>
</dbReference>
<accession>A0A0P1BIE8</accession>
<feature type="compositionally biased region" description="Basic and acidic residues" evidence="12">
    <location>
        <begin position="21"/>
        <end position="33"/>
    </location>
</feature>
<dbReference type="GO" id="GO:0005789">
    <property type="term" value="C:endoplasmic reticulum membrane"/>
    <property type="evidence" value="ECO:0007669"/>
    <property type="project" value="UniProtKB-SubCell"/>
</dbReference>
<evidence type="ECO:0000259" key="14">
    <source>
        <dbReference type="PROSITE" id="PS50004"/>
    </source>
</evidence>
<keyword evidence="11" id="KW-0175">Coiled coil</keyword>
<evidence type="ECO:0000256" key="4">
    <source>
        <dbReference type="ARBA" id="ARBA00022692"/>
    </source>
</evidence>
<feature type="region of interest" description="Disordered" evidence="12">
    <location>
        <begin position="1"/>
        <end position="152"/>
    </location>
</feature>
<feature type="domain" description="SMP-LTD" evidence="15">
    <location>
        <begin position="276"/>
        <end position="520"/>
    </location>
</feature>
<dbReference type="Pfam" id="PF00168">
    <property type="entry name" value="C2"/>
    <property type="match status" value="2"/>
</dbReference>
<evidence type="ECO:0000256" key="1">
    <source>
        <dbReference type="ARBA" id="ARBA00004586"/>
    </source>
</evidence>
<comment type="subcellular location">
    <subcellularLocation>
        <location evidence="1">Endoplasmic reticulum membrane</location>
    </subcellularLocation>
</comment>
<feature type="region of interest" description="Disordered" evidence="12">
    <location>
        <begin position="351"/>
        <end position="393"/>
    </location>
</feature>
<dbReference type="PANTHER" id="PTHR47348:SF3">
    <property type="entry name" value="MEIOTICALLY UP-REGULATED GENE 190 PROTEIN"/>
    <property type="match status" value="1"/>
</dbReference>
<evidence type="ECO:0000256" key="3">
    <source>
        <dbReference type="ARBA" id="ARBA00022553"/>
    </source>
</evidence>
<dbReference type="InterPro" id="IPR037765">
    <property type="entry name" value="C2B_Tricalbin"/>
</dbReference>
<feature type="compositionally biased region" description="Low complexity" evidence="12">
    <location>
        <begin position="34"/>
        <end position="53"/>
    </location>
</feature>
<dbReference type="GO" id="GO:0061817">
    <property type="term" value="P:endoplasmic reticulum-plasma membrane tethering"/>
    <property type="evidence" value="ECO:0007669"/>
    <property type="project" value="InterPro"/>
</dbReference>
<feature type="compositionally biased region" description="Acidic residues" evidence="12">
    <location>
        <begin position="381"/>
        <end position="393"/>
    </location>
</feature>
<organism evidence="16 17">
    <name type="scientific">Ceraceosorus bombacis</name>
    <dbReference type="NCBI Taxonomy" id="401625"/>
    <lineage>
        <taxon>Eukaryota</taxon>
        <taxon>Fungi</taxon>
        <taxon>Dikarya</taxon>
        <taxon>Basidiomycota</taxon>
        <taxon>Ustilaginomycotina</taxon>
        <taxon>Exobasidiomycetes</taxon>
        <taxon>Ceraceosorales</taxon>
        <taxon>Ceraceosoraceae</taxon>
        <taxon>Ceraceosorus</taxon>
    </lineage>
</organism>
<feature type="domain" description="C2" evidence="14">
    <location>
        <begin position="518"/>
        <end position="641"/>
    </location>
</feature>
<proteinExistence type="predicted"/>
<reference evidence="16 17" key="1">
    <citation type="submission" date="2014-09" db="EMBL/GenBank/DDBJ databases">
        <authorList>
            <person name="Magalhaes I.L.F."/>
            <person name="Oliveira U."/>
            <person name="Santos F.R."/>
            <person name="Vidigal T.H.D.A."/>
            <person name="Brescovit A.D."/>
            <person name="Santos A.J."/>
        </authorList>
    </citation>
    <scope>NUCLEOTIDE SEQUENCE [LARGE SCALE GENOMIC DNA]</scope>
</reference>
<dbReference type="EMBL" id="CCYA01000278">
    <property type="protein sequence ID" value="CEH16036.1"/>
    <property type="molecule type" value="Genomic_DNA"/>
</dbReference>
<dbReference type="PROSITE" id="PS51847">
    <property type="entry name" value="SMP"/>
    <property type="match status" value="1"/>
</dbReference>
<evidence type="ECO:0000256" key="2">
    <source>
        <dbReference type="ARBA" id="ARBA00022448"/>
    </source>
</evidence>
<dbReference type="Proteomes" id="UP000054845">
    <property type="component" value="Unassembled WGS sequence"/>
</dbReference>
<feature type="domain" description="C2" evidence="14">
    <location>
        <begin position="716"/>
        <end position="857"/>
    </location>
</feature>
<dbReference type="PROSITE" id="PS50004">
    <property type="entry name" value="C2"/>
    <property type="match status" value="2"/>
</dbReference>
<keyword evidence="7 13" id="KW-1133">Transmembrane helix</keyword>
<dbReference type="InterPro" id="IPR057349">
    <property type="entry name" value="C2_Mug190_3rd"/>
</dbReference>
<feature type="coiled-coil region" evidence="11">
    <location>
        <begin position="677"/>
        <end position="713"/>
    </location>
</feature>
<protein>
    <submittedName>
        <fullName evidence="16">Ca2-dependent lipid-binding protein CLB1/vesicle protein vp115/Granuphilin A, contains C2 domain</fullName>
    </submittedName>
</protein>
<feature type="compositionally biased region" description="Basic and acidic residues" evidence="12">
    <location>
        <begin position="351"/>
        <end position="380"/>
    </location>
</feature>
<dbReference type="InterPro" id="IPR031468">
    <property type="entry name" value="SMP_LBD"/>
</dbReference>
<evidence type="ECO:0000256" key="5">
    <source>
        <dbReference type="ARBA" id="ARBA00022737"/>
    </source>
</evidence>
<keyword evidence="5" id="KW-0677">Repeat</keyword>
<keyword evidence="9" id="KW-0446">Lipid-binding</keyword>
<dbReference type="GO" id="GO:0008289">
    <property type="term" value="F:lipid binding"/>
    <property type="evidence" value="ECO:0007669"/>
    <property type="project" value="UniProtKB-KW"/>
</dbReference>
<keyword evidence="17" id="KW-1185">Reference proteome</keyword>
<evidence type="ECO:0000256" key="10">
    <source>
        <dbReference type="ARBA" id="ARBA00023136"/>
    </source>
</evidence>
<dbReference type="InterPro" id="IPR000008">
    <property type="entry name" value="C2_dom"/>
</dbReference>
<keyword evidence="4 13" id="KW-0812">Transmembrane</keyword>
<name>A0A0P1BIE8_9BASI</name>
<dbReference type="InterPro" id="IPR035892">
    <property type="entry name" value="C2_domain_sf"/>
</dbReference>
<dbReference type="AlphaFoldDB" id="A0A0P1BIE8"/>
<dbReference type="Pfam" id="PF25331">
    <property type="entry name" value="C2_Mug190_3rd"/>
    <property type="match status" value="1"/>
</dbReference>
<evidence type="ECO:0000256" key="7">
    <source>
        <dbReference type="ARBA" id="ARBA00022989"/>
    </source>
</evidence>